<dbReference type="GO" id="GO:0006508">
    <property type="term" value="P:proteolysis"/>
    <property type="evidence" value="ECO:0007669"/>
    <property type="project" value="InterPro"/>
</dbReference>
<evidence type="ECO:0000256" key="5">
    <source>
        <dbReference type="SAM" id="Phobius"/>
    </source>
</evidence>
<dbReference type="Pfam" id="PF03568">
    <property type="entry name" value="Separin_C"/>
    <property type="match status" value="2"/>
</dbReference>
<dbReference type="PANTHER" id="PTHR12792">
    <property type="entry name" value="EXTRA SPINDLE POLES 1-RELATED"/>
    <property type="match status" value="1"/>
</dbReference>
<evidence type="ECO:0000256" key="2">
    <source>
        <dbReference type="ARBA" id="ARBA00012489"/>
    </source>
</evidence>
<dbReference type="EC" id="3.4.22.49" evidence="2"/>
<feature type="transmembrane region" description="Helical" evidence="5">
    <location>
        <begin position="20"/>
        <end position="43"/>
    </location>
</feature>
<comment type="catalytic activity">
    <reaction evidence="1">
        <text>All bonds known to be hydrolyzed by this endopeptidase have arginine in P1 and an acidic residue in P4. P6 is often occupied by an acidic residue or by a hydroxy-amino-acid residue, the phosphorylation of which enhances cleavage.</text>
        <dbReference type="EC" id="3.4.22.49"/>
    </reaction>
</comment>
<accession>A0A498JB56</accession>
<keyword evidence="3" id="KW-0378">Hydrolase</keyword>
<dbReference type="Proteomes" id="UP000290289">
    <property type="component" value="Chromosome 8"/>
</dbReference>
<evidence type="ECO:0000256" key="4">
    <source>
        <dbReference type="ARBA" id="ARBA00022829"/>
    </source>
</evidence>
<evidence type="ECO:0000256" key="3">
    <source>
        <dbReference type="ARBA" id="ARBA00022801"/>
    </source>
</evidence>
<dbReference type="PANTHER" id="PTHR12792:SF0">
    <property type="entry name" value="SEPARIN"/>
    <property type="match status" value="1"/>
</dbReference>
<dbReference type="GO" id="GO:0051307">
    <property type="term" value="P:meiotic chromosome separation"/>
    <property type="evidence" value="ECO:0007669"/>
    <property type="project" value="TreeGrafter"/>
</dbReference>
<keyword evidence="5" id="KW-0472">Membrane</keyword>
<feature type="non-terminal residue" evidence="7">
    <location>
        <position position="1"/>
    </location>
</feature>
<evidence type="ECO:0000259" key="6">
    <source>
        <dbReference type="PROSITE" id="PS51700"/>
    </source>
</evidence>
<proteinExistence type="predicted"/>
<evidence type="ECO:0000256" key="1">
    <source>
        <dbReference type="ARBA" id="ARBA00000451"/>
    </source>
</evidence>
<dbReference type="InterPro" id="IPR030397">
    <property type="entry name" value="SEPARIN_core_dom"/>
</dbReference>
<dbReference type="EMBL" id="RDQH01000334">
    <property type="protein sequence ID" value="RXH92366.1"/>
    <property type="molecule type" value="Genomic_DNA"/>
</dbReference>
<dbReference type="InterPro" id="IPR005314">
    <property type="entry name" value="Peptidase_C50"/>
</dbReference>
<dbReference type="GO" id="GO:0005634">
    <property type="term" value="C:nucleus"/>
    <property type="evidence" value="ECO:0007669"/>
    <property type="project" value="InterPro"/>
</dbReference>
<gene>
    <name evidence="7" type="ORF">DVH24_033262</name>
</gene>
<protein>
    <recommendedName>
        <fullName evidence="2">separase</fullName>
        <ecNumber evidence="2">3.4.22.49</ecNumber>
    </recommendedName>
</protein>
<comment type="caution">
    <text evidence="7">The sequence shown here is derived from an EMBL/GenBank/DDBJ whole genome shotgun (WGS) entry which is preliminary data.</text>
</comment>
<evidence type="ECO:0000313" key="7">
    <source>
        <dbReference type="EMBL" id="RXH92366.1"/>
    </source>
</evidence>
<dbReference type="GO" id="GO:0005737">
    <property type="term" value="C:cytoplasm"/>
    <property type="evidence" value="ECO:0007669"/>
    <property type="project" value="TreeGrafter"/>
</dbReference>
<organism evidence="7 8">
    <name type="scientific">Malus domestica</name>
    <name type="common">Apple</name>
    <name type="synonym">Pyrus malus</name>
    <dbReference type="NCBI Taxonomy" id="3750"/>
    <lineage>
        <taxon>Eukaryota</taxon>
        <taxon>Viridiplantae</taxon>
        <taxon>Streptophyta</taxon>
        <taxon>Embryophyta</taxon>
        <taxon>Tracheophyta</taxon>
        <taxon>Spermatophyta</taxon>
        <taxon>Magnoliopsida</taxon>
        <taxon>eudicotyledons</taxon>
        <taxon>Gunneridae</taxon>
        <taxon>Pentapetalae</taxon>
        <taxon>rosids</taxon>
        <taxon>fabids</taxon>
        <taxon>Rosales</taxon>
        <taxon>Rosaceae</taxon>
        <taxon>Amygdaloideae</taxon>
        <taxon>Maleae</taxon>
        <taxon>Malus</taxon>
    </lineage>
</organism>
<dbReference type="STRING" id="3750.A0A498JB56"/>
<keyword evidence="5" id="KW-1133">Transmembrane helix</keyword>
<evidence type="ECO:0000313" key="8">
    <source>
        <dbReference type="Proteomes" id="UP000290289"/>
    </source>
</evidence>
<keyword evidence="5" id="KW-0812">Transmembrane</keyword>
<keyword evidence="4" id="KW-0159">Chromosome partition</keyword>
<dbReference type="GO" id="GO:0004197">
    <property type="term" value="F:cysteine-type endopeptidase activity"/>
    <property type="evidence" value="ECO:0007669"/>
    <property type="project" value="InterPro"/>
</dbReference>
<keyword evidence="8" id="KW-1185">Reference proteome</keyword>
<dbReference type="PROSITE" id="PS51700">
    <property type="entry name" value="SEPARIN"/>
    <property type="match status" value="1"/>
</dbReference>
<name>A0A498JB56_MALDO</name>
<dbReference type="AlphaFoldDB" id="A0A498JB56"/>
<dbReference type="GO" id="GO:0072686">
    <property type="term" value="C:mitotic spindle"/>
    <property type="evidence" value="ECO:0007669"/>
    <property type="project" value="TreeGrafter"/>
</dbReference>
<sequence>ICFLRRLLLKLSVKTIRLLIFIKLHLALILVANFSRIYLGYLMFNTLQTMRLAPESIQQLEEFVALFFSGLPCTTIICVNLLGSPYATFLQELLSFPSCVHAWILVSRLNSKSQPIVMLLTVDSVLEGDSDDVTSSGSVSVSEGKVGNHWCCPWGSTVVDREAPEFRMILEESYLSSSIEEEEDTKENRALWWTWRKKLDDRLCKLLKQELGRFMVWSSEIYASGRMVKLQAAGLVQNGDRGESSLRVILGGSKYASEGGGAYLSQICYKKGCYIGKAGCSEENKCSASPNESNGYQKPSELAFQLIQEAVNELEGLDSVNGEPIILVLDFEVQNIPILRNQEAYRMPCVWSIFATLEENYHQDQVVSNTMKPGRLSYALCQEASFPLIDPLDAFYLLNPGGDLGTTQIESEKWFRDQNLEGKAGCAPPAEELAEALKSHNLFLYIGHGSDKDINQFAKAMLDGWLEERSSSSQGCAQCKVAEEIEDLSIRGRQGNANKVWRKKLPEACGSDPTMISCDQRSKIGSFTSQAHK</sequence>
<reference evidence="7 8" key="1">
    <citation type="submission" date="2018-10" db="EMBL/GenBank/DDBJ databases">
        <title>A high-quality apple genome assembly.</title>
        <authorList>
            <person name="Hu J."/>
        </authorList>
    </citation>
    <scope>NUCLEOTIDE SEQUENCE [LARGE SCALE GENOMIC DNA]</scope>
    <source>
        <strain evidence="8">cv. HFTH1</strain>
        <tissue evidence="7">Young leaf</tissue>
    </source>
</reference>
<feature type="domain" description="Peptidase C50" evidence="6">
    <location>
        <begin position="391"/>
        <end position="487"/>
    </location>
</feature>